<evidence type="ECO:0000256" key="1">
    <source>
        <dbReference type="SAM" id="Phobius"/>
    </source>
</evidence>
<sequence length="81" mass="9371">MTLFELLVKITLLIFELMLVFFSYLTLPPPKPNRRKAYKALLKGKKIRTEPFIKLNPSYQMPVSLLLFGAAILIHLIVQNI</sequence>
<dbReference type="RefSeq" id="WP_142536380.1">
    <property type="nucleotide sequence ID" value="NZ_SGJB01000014.1"/>
</dbReference>
<comment type="caution">
    <text evidence="2">The sequence shown here is derived from an EMBL/GenBank/DDBJ whole genome shotgun (WGS) entry which is preliminary data.</text>
</comment>
<keyword evidence="1" id="KW-0472">Membrane</keyword>
<keyword evidence="1" id="KW-0812">Transmembrane</keyword>
<dbReference type="Proteomes" id="UP000317863">
    <property type="component" value="Unassembled WGS sequence"/>
</dbReference>
<reference evidence="2 3" key="1">
    <citation type="submission" date="2019-02" db="EMBL/GenBank/DDBJ databases">
        <title>Peptostreptococcaceae bacterium ZHW00191 nov., a new bacterium isolated from the human gut.</title>
        <authorList>
            <person name="Zhou H.-W."/>
            <person name="Chen X.-J."/>
        </authorList>
    </citation>
    <scope>NUCLEOTIDE SEQUENCE [LARGE SCALE GENOMIC DNA]</scope>
    <source>
        <strain evidence="2 3">ZHW00191</strain>
    </source>
</reference>
<feature type="transmembrane region" description="Helical" evidence="1">
    <location>
        <begin position="6"/>
        <end position="27"/>
    </location>
</feature>
<evidence type="ECO:0008006" key="4">
    <source>
        <dbReference type="Google" id="ProtNLM"/>
    </source>
</evidence>
<organism evidence="2 3">
    <name type="scientific">Peptacetobacter hominis</name>
    <dbReference type="NCBI Taxonomy" id="2743610"/>
    <lineage>
        <taxon>Bacteria</taxon>
        <taxon>Bacillati</taxon>
        <taxon>Bacillota</taxon>
        <taxon>Clostridia</taxon>
        <taxon>Peptostreptococcales</taxon>
        <taxon>Peptostreptococcaceae</taxon>
        <taxon>Peptacetobacter</taxon>
    </lineage>
</organism>
<evidence type="ECO:0000313" key="3">
    <source>
        <dbReference type="Proteomes" id="UP000317863"/>
    </source>
</evidence>
<dbReference type="AlphaFoldDB" id="A0A544QU10"/>
<keyword evidence="1" id="KW-1133">Transmembrane helix</keyword>
<name>A0A544QU10_9FIRM</name>
<gene>
    <name evidence="2" type="ORF">EXD82_07930</name>
</gene>
<accession>A0A544QU10</accession>
<keyword evidence="3" id="KW-1185">Reference proteome</keyword>
<feature type="transmembrane region" description="Helical" evidence="1">
    <location>
        <begin position="58"/>
        <end position="78"/>
    </location>
</feature>
<dbReference type="EMBL" id="SGJB01000014">
    <property type="protein sequence ID" value="TQQ84189.1"/>
    <property type="molecule type" value="Genomic_DNA"/>
</dbReference>
<evidence type="ECO:0000313" key="2">
    <source>
        <dbReference type="EMBL" id="TQQ84189.1"/>
    </source>
</evidence>
<protein>
    <recommendedName>
        <fullName evidence="4">DUF3899 domain-containing protein</fullName>
    </recommendedName>
</protein>
<proteinExistence type="predicted"/>